<proteinExistence type="predicted"/>
<gene>
    <name evidence="1" type="ORF">P171DRAFT_485002</name>
</gene>
<dbReference type="AlphaFoldDB" id="A0A9P4UC71"/>
<dbReference type="Proteomes" id="UP000799764">
    <property type="component" value="Unassembled WGS sequence"/>
</dbReference>
<sequence length="148" mass="14882">MDTTVGTISSLIPDTTPCTDAPVLPSVITEGSSVVETPIFVTVVKTTTQNSSLPTSTSKAVVVSTLQQPHASVQISTLPCSSSSTTHAQSVVPISTATAPNDTFTFHTNITANATAGSTFVNGAKEICGSGPGPLLATVLLVLGIVGL</sequence>
<dbReference type="EMBL" id="MU001500">
    <property type="protein sequence ID" value="KAF2444921.1"/>
    <property type="molecule type" value="Genomic_DNA"/>
</dbReference>
<keyword evidence="2" id="KW-1185">Reference proteome</keyword>
<protein>
    <submittedName>
        <fullName evidence="1">Uncharacterized protein</fullName>
    </submittedName>
</protein>
<reference evidence="1" key="1">
    <citation type="journal article" date="2020" name="Stud. Mycol.">
        <title>101 Dothideomycetes genomes: a test case for predicting lifestyles and emergence of pathogens.</title>
        <authorList>
            <person name="Haridas S."/>
            <person name="Albert R."/>
            <person name="Binder M."/>
            <person name="Bloem J."/>
            <person name="Labutti K."/>
            <person name="Salamov A."/>
            <person name="Andreopoulos B."/>
            <person name="Baker S."/>
            <person name="Barry K."/>
            <person name="Bills G."/>
            <person name="Bluhm B."/>
            <person name="Cannon C."/>
            <person name="Castanera R."/>
            <person name="Culley D."/>
            <person name="Daum C."/>
            <person name="Ezra D."/>
            <person name="Gonzalez J."/>
            <person name="Henrissat B."/>
            <person name="Kuo A."/>
            <person name="Liang C."/>
            <person name="Lipzen A."/>
            <person name="Lutzoni F."/>
            <person name="Magnuson J."/>
            <person name="Mondo S."/>
            <person name="Nolan M."/>
            <person name="Ohm R."/>
            <person name="Pangilinan J."/>
            <person name="Park H.-J."/>
            <person name="Ramirez L."/>
            <person name="Alfaro M."/>
            <person name="Sun H."/>
            <person name="Tritt A."/>
            <person name="Yoshinaga Y."/>
            <person name="Zwiers L.-H."/>
            <person name="Turgeon B."/>
            <person name="Goodwin S."/>
            <person name="Spatafora J."/>
            <person name="Crous P."/>
            <person name="Grigoriev I."/>
        </authorList>
    </citation>
    <scope>NUCLEOTIDE SEQUENCE</scope>
    <source>
        <strain evidence="1">CBS 690.94</strain>
    </source>
</reference>
<evidence type="ECO:0000313" key="1">
    <source>
        <dbReference type="EMBL" id="KAF2444921.1"/>
    </source>
</evidence>
<comment type="caution">
    <text evidence="1">The sequence shown here is derived from an EMBL/GenBank/DDBJ whole genome shotgun (WGS) entry which is preliminary data.</text>
</comment>
<name>A0A9P4UC71_9PLEO</name>
<accession>A0A9P4UC71</accession>
<dbReference type="OrthoDB" id="10624858at2759"/>
<evidence type="ECO:0000313" key="2">
    <source>
        <dbReference type="Proteomes" id="UP000799764"/>
    </source>
</evidence>
<organism evidence="1 2">
    <name type="scientific">Karstenula rhodostoma CBS 690.94</name>
    <dbReference type="NCBI Taxonomy" id="1392251"/>
    <lineage>
        <taxon>Eukaryota</taxon>
        <taxon>Fungi</taxon>
        <taxon>Dikarya</taxon>
        <taxon>Ascomycota</taxon>
        <taxon>Pezizomycotina</taxon>
        <taxon>Dothideomycetes</taxon>
        <taxon>Pleosporomycetidae</taxon>
        <taxon>Pleosporales</taxon>
        <taxon>Massarineae</taxon>
        <taxon>Didymosphaeriaceae</taxon>
        <taxon>Karstenula</taxon>
    </lineage>
</organism>